<evidence type="ECO:0000256" key="3">
    <source>
        <dbReference type="ARBA" id="ARBA00022801"/>
    </source>
</evidence>
<evidence type="ECO:0000313" key="11">
    <source>
        <dbReference type="Proteomes" id="UP000556026"/>
    </source>
</evidence>
<feature type="transmembrane region" description="Helical" evidence="7">
    <location>
        <begin position="100"/>
        <end position="119"/>
    </location>
</feature>
<dbReference type="InterPro" id="IPR055518">
    <property type="entry name" value="DUF7092"/>
</dbReference>
<keyword evidence="11" id="KW-1185">Reference proteome</keyword>
<dbReference type="GO" id="GO:0016020">
    <property type="term" value="C:membrane"/>
    <property type="evidence" value="ECO:0007669"/>
    <property type="project" value="TreeGrafter"/>
</dbReference>
<dbReference type="CDD" id="cd07332">
    <property type="entry name" value="M48C_Oma1_like"/>
    <property type="match status" value="1"/>
</dbReference>
<dbReference type="Pfam" id="PF23368">
    <property type="entry name" value="DUF7092"/>
    <property type="match status" value="1"/>
</dbReference>
<sequence>MIDSCPATWYDGRTSRGREVTVRLTGETLVVSGEQLSASYPLAEVRIDPPLGRTLRALHFPDGASAETGAADFLDELQRRQGKPPLWRQLHRWEMSPRRALVALAATALIIFCFVRFAVPILAQKVAFALPAATEALIGRQTLQILDRSVMQPSKLSRQRKQELTALFRAVTASHPERQGWRLEFRDSKGLGANAFALPSGIVIVTDAMAELAEKDEEMAGVLAHEAGHLARRHALRHVLQNSATVLIVACLTGDIVSASSFAATLPTALIDAKYSRDFEREADAAAVGYLKQQRIPVRRYAETLARLDAEHHKERDAAPRLGEMFDNHPMMLERVKDVLAAE</sequence>
<name>A0A6V8MMG3_9BACT</name>
<evidence type="ECO:0000256" key="6">
    <source>
        <dbReference type="RuleBase" id="RU003983"/>
    </source>
</evidence>
<comment type="caution">
    <text evidence="10">The sequence shown here is derived from an EMBL/GenBank/DDBJ whole genome shotgun (WGS) entry which is preliminary data.</text>
</comment>
<organism evidence="10 11">
    <name type="scientific">Geomonas silvestris</name>
    <dbReference type="NCBI Taxonomy" id="2740184"/>
    <lineage>
        <taxon>Bacteria</taxon>
        <taxon>Pseudomonadati</taxon>
        <taxon>Thermodesulfobacteriota</taxon>
        <taxon>Desulfuromonadia</taxon>
        <taxon>Geobacterales</taxon>
        <taxon>Geobacteraceae</taxon>
        <taxon>Geomonas</taxon>
    </lineage>
</organism>
<comment type="cofactor">
    <cofactor evidence="6">
        <name>Zn(2+)</name>
        <dbReference type="ChEBI" id="CHEBI:29105"/>
    </cofactor>
    <text evidence="6">Binds 1 zinc ion per subunit.</text>
</comment>
<evidence type="ECO:0000256" key="1">
    <source>
        <dbReference type="ARBA" id="ARBA00022670"/>
    </source>
</evidence>
<evidence type="ECO:0000313" key="10">
    <source>
        <dbReference type="EMBL" id="GFO61170.1"/>
    </source>
</evidence>
<reference evidence="11" key="1">
    <citation type="submission" date="2020-06" db="EMBL/GenBank/DDBJ databases">
        <title>Draft genomic sequence of Geomonas sp. Red330.</title>
        <authorList>
            <person name="Itoh H."/>
            <person name="Zhenxing X."/>
            <person name="Ushijima N."/>
            <person name="Masuda Y."/>
            <person name="Shiratori Y."/>
            <person name="Senoo K."/>
        </authorList>
    </citation>
    <scope>NUCLEOTIDE SEQUENCE [LARGE SCALE GENOMIC DNA]</scope>
    <source>
        <strain evidence="11">Red330</strain>
    </source>
</reference>
<dbReference type="GO" id="GO:0004222">
    <property type="term" value="F:metalloendopeptidase activity"/>
    <property type="evidence" value="ECO:0007669"/>
    <property type="project" value="InterPro"/>
</dbReference>
<keyword evidence="4 6" id="KW-0862">Zinc</keyword>
<dbReference type="InterPro" id="IPR001915">
    <property type="entry name" value="Peptidase_M48"/>
</dbReference>
<evidence type="ECO:0000256" key="2">
    <source>
        <dbReference type="ARBA" id="ARBA00022723"/>
    </source>
</evidence>
<dbReference type="Gene3D" id="3.30.2010.10">
    <property type="entry name" value="Metalloproteases ('zincins'), catalytic domain"/>
    <property type="match status" value="1"/>
</dbReference>
<dbReference type="GO" id="GO:0046872">
    <property type="term" value="F:metal ion binding"/>
    <property type="evidence" value="ECO:0007669"/>
    <property type="project" value="UniProtKB-KW"/>
</dbReference>
<keyword evidence="7" id="KW-0472">Membrane</keyword>
<evidence type="ECO:0000256" key="5">
    <source>
        <dbReference type="ARBA" id="ARBA00023049"/>
    </source>
</evidence>
<feature type="domain" description="Peptidase M48" evidence="8">
    <location>
        <begin position="159"/>
        <end position="340"/>
    </location>
</feature>
<dbReference type="PANTHER" id="PTHR22726">
    <property type="entry name" value="METALLOENDOPEPTIDASE OMA1"/>
    <property type="match status" value="1"/>
</dbReference>
<keyword evidence="3 6" id="KW-0378">Hydrolase</keyword>
<evidence type="ECO:0000256" key="7">
    <source>
        <dbReference type="SAM" id="Phobius"/>
    </source>
</evidence>
<comment type="similarity">
    <text evidence="6">Belongs to the peptidase M48 family.</text>
</comment>
<evidence type="ECO:0000259" key="8">
    <source>
        <dbReference type="Pfam" id="PF01435"/>
    </source>
</evidence>
<keyword evidence="7" id="KW-0812">Transmembrane</keyword>
<gene>
    <name evidence="10" type="ORF">GMST_34950</name>
</gene>
<protein>
    <submittedName>
        <fullName evidence="10">Peptidase M48</fullName>
    </submittedName>
</protein>
<keyword evidence="1 6" id="KW-0645">Protease</keyword>
<keyword evidence="5 6" id="KW-0482">Metalloprotease</keyword>
<dbReference type="Proteomes" id="UP000556026">
    <property type="component" value="Unassembled WGS sequence"/>
</dbReference>
<feature type="domain" description="DUF7092" evidence="9">
    <location>
        <begin position="5"/>
        <end position="80"/>
    </location>
</feature>
<dbReference type="PANTHER" id="PTHR22726:SF1">
    <property type="entry name" value="METALLOENDOPEPTIDASE OMA1, MITOCHONDRIAL"/>
    <property type="match status" value="1"/>
</dbReference>
<dbReference type="InterPro" id="IPR051156">
    <property type="entry name" value="Mito/Outer_Membr_Metalloprot"/>
</dbReference>
<dbReference type="Pfam" id="PF01435">
    <property type="entry name" value="Peptidase_M48"/>
    <property type="match status" value="1"/>
</dbReference>
<dbReference type="EMBL" id="BLXX01000012">
    <property type="protein sequence ID" value="GFO61170.1"/>
    <property type="molecule type" value="Genomic_DNA"/>
</dbReference>
<evidence type="ECO:0000259" key="9">
    <source>
        <dbReference type="Pfam" id="PF23368"/>
    </source>
</evidence>
<dbReference type="AlphaFoldDB" id="A0A6V8MMG3"/>
<dbReference type="RefSeq" id="WP_183355964.1">
    <property type="nucleotide sequence ID" value="NZ_BLXX01000012.1"/>
</dbReference>
<proteinExistence type="inferred from homology"/>
<evidence type="ECO:0000256" key="4">
    <source>
        <dbReference type="ARBA" id="ARBA00022833"/>
    </source>
</evidence>
<keyword evidence="2" id="KW-0479">Metal-binding</keyword>
<dbReference type="GO" id="GO:0051603">
    <property type="term" value="P:proteolysis involved in protein catabolic process"/>
    <property type="evidence" value="ECO:0007669"/>
    <property type="project" value="TreeGrafter"/>
</dbReference>
<accession>A0A6V8MMG3</accession>
<keyword evidence="7" id="KW-1133">Transmembrane helix</keyword>